<protein>
    <recommendedName>
        <fullName evidence="4">Secreted protein</fullName>
    </recommendedName>
</protein>
<evidence type="ECO:0000313" key="2">
    <source>
        <dbReference type="EMBL" id="MQM17465.1"/>
    </source>
</evidence>
<feature type="signal peptide" evidence="1">
    <location>
        <begin position="1"/>
        <end position="23"/>
    </location>
</feature>
<gene>
    <name evidence="2" type="ORF">Taro_050438</name>
</gene>
<evidence type="ECO:0008006" key="4">
    <source>
        <dbReference type="Google" id="ProtNLM"/>
    </source>
</evidence>
<keyword evidence="1" id="KW-0732">Signal</keyword>
<dbReference type="AlphaFoldDB" id="A0A843XDY0"/>
<dbReference type="EMBL" id="NMUH01007562">
    <property type="protein sequence ID" value="MQM17465.1"/>
    <property type="molecule type" value="Genomic_DNA"/>
</dbReference>
<reference evidence="2" key="1">
    <citation type="submission" date="2017-07" db="EMBL/GenBank/DDBJ databases">
        <title>Taro Niue Genome Assembly and Annotation.</title>
        <authorList>
            <person name="Atibalentja N."/>
            <person name="Keating K."/>
            <person name="Fields C.J."/>
        </authorList>
    </citation>
    <scope>NUCLEOTIDE SEQUENCE</scope>
    <source>
        <strain evidence="2">Niue_2</strain>
        <tissue evidence="2">Leaf</tissue>
    </source>
</reference>
<name>A0A843XDY0_COLES</name>
<dbReference type="Proteomes" id="UP000652761">
    <property type="component" value="Unassembled WGS sequence"/>
</dbReference>
<keyword evidence="3" id="KW-1185">Reference proteome</keyword>
<feature type="chain" id="PRO_5032383341" description="Secreted protein" evidence="1">
    <location>
        <begin position="24"/>
        <end position="139"/>
    </location>
</feature>
<organism evidence="2 3">
    <name type="scientific">Colocasia esculenta</name>
    <name type="common">Wild taro</name>
    <name type="synonym">Arum esculentum</name>
    <dbReference type="NCBI Taxonomy" id="4460"/>
    <lineage>
        <taxon>Eukaryota</taxon>
        <taxon>Viridiplantae</taxon>
        <taxon>Streptophyta</taxon>
        <taxon>Embryophyta</taxon>
        <taxon>Tracheophyta</taxon>
        <taxon>Spermatophyta</taxon>
        <taxon>Magnoliopsida</taxon>
        <taxon>Liliopsida</taxon>
        <taxon>Araceae</taxon>
        <taxon>Aroideae</taxon>
        <taxon>Colocasieae</taxon>
        <taxon>Colocasia</taxon>
    </lineage>
</organism>
<accession>A0A843XDY0</accession>
<evidence type="ECO:0000256" key="1">
    <source>
        <dbReference type="SAM" id="SignalP"/>
    </source>
</evidence>
<evidence type="ECO:0000313" key="3">
    <source>
        <dbReference type="Proteomes" id="UP000652761"/>
    </source>
</evidence>
<proteinExistence type="predicted"/>
<sequence>MWSAGVVFLGLQSFLAYCGGAIAGPFVRGYEAESLVLYGFWGSFPTEPVTCEAHPYPFQVRESRRLLFLHLVRSRTIAKLGLYHQQCNLYFLFTSGYAPVCTFCRQEVDDNLIAAISGNGCVFPSSGFGNPPPMVGFQR</sequence>
<comment type="caution">
    <text evidence="2">The sequence shown here is derived from an EMBL/GenBank/DDBJ whole genome shotgun (WGS) entry which is preliminary data.</text>
</comment>